<dbReference type="RefSeq" id="WP_344024629.1">
    <property type="nucleotide sequence ID" value="NZ_BAAAJK010000022.1"/>
</dbReference>
<evidence type="ECO:0000256" key="1">
    <source>
        <dbReference type="SAM" id="SignalP"/>
    </source>
</evidence>
<proteinExistence type="predicted"/>
<dbReference type="InterPro" id="IPR000914">
    <property type="entry name" value="SBP_5_dom"/>
</dbReference>
<protein>
    <submittedName>
        <fullName evidence="3">ABC transporter family substrate-binding protein</fullName>
    </submittedName>
</protein>
<keyword evidence="1" id="KW-0732">Signal</keyword>
<dbReference type="Pfam" id="PF00496">
    <property type="entry name" value="SBP_bac_5"/>
    <property type="match status" value="1"/>
</dbReference>
<dbReference type="Gene3D" id="3.40.190.10">
    <property type="entry name" value="Periplasmic binding protein-like II"/>
    <property type="match status" value="1"/>
</dbReference>
<dbReference type="SUPFAM" id="SSF53850">
    <property type="entry name" value="Periplasmic binding protein-like II"/>
    <property type="match status" value="1"/>
</dbReference>
<reference evidence="3 4" key="1">
    <citation type="journal article" date="2019" name="Int. J. Syst. Evol. Microbiol.">
        <title>The Global Catalogue of Microorganisms (GCM) 10K type strain sequencing project: providing services to taxonomists for standard genome sequencing and annotation.</title>
        <authorList>
            <consortium name="The Broad Institute Genomics Platform"/>
            <consortium name="The Broad Institute Genome Sequencing Center for Infectious Disease"/>
            <person name="Wu L."/>
            <person name="Ma J."/>
        </authorList>
    </citation>
    <scope>NUCLEOTIDE SEQUENCE [LARGE SCALE GENOMIC DNA]</scope>
    <source>
        <strain evidence="3 4">JCM 11896</strain>
    </source>
</reference>
<dbReference type="InterPro" id="IPR039424">
    <property type="entry name" value="SBP_5"/>
</dbReference>
<dbReference type="PROSITE" id="PS51257">
    <property type="entry name" value="PROKAR_LIPOPROTEIN"/>
    <property type="match status" value="1"/>
</dbReference>
<feature type="signal peptide" evidence="1">
    <location>
        <begin position="1"/>
        <end position="29"/>
    </location>
</feature>
<dbReference type="EMBL" id="BAAAJK010000022">
    <property type="protein sequence ID" value="GAA1393280.1"/>
    <property type="molecule type" value="Genomic_DNA"/>
</dbReference>
<sequence>MYRSARSGALTVSAAALTLVLAACGSGQALGIGTGAELSTQPSFNEQPYENLRDGGTLRTPIGALNPQFNLFHTSATGETRDLWEWYNPRLVTFTPAGEAEINPDYLTDATAELVGGATRVTYTINPRAVFNDGTPIDWRAFEATWRANDGSDPARTSRSVATFGRIASVTRGADDRQAVVTYDGVDVWWQGTFTTLLHPSAAAVDAFNTGYVNNPRPEWGAGPYTVAATDLETGSITFERNPAWWGRPGRLDSRTFTVMEPQAAVNAFRNGELDATRVAGAELLTQAGSVPEAEIRISGTTAVSLFTLNSTAPALRDPAVRRSVLEGIDREQLIEIAFQGMGYTEELPGSLVLQPNQPGYRDNLAEVLQFDPAAARAGLDAAGWAPGPDGIRVSGGERLTLSYVRFADTPTSRAFGMALTAMMREIGVELQDRQVPMSEYPAVLAERDFDIVTSGFGAETPYGVATLCQLYCSDSQLNKSGTGNSGLDAELQAVGGLPTAEEQLAAANEVERVALANYGVLPLGSGPTAWAARQGLANVGASLFARPLPETVGWQSGS</sequence>
<evidence type="ECO:0000259" key="2">
    <source>
        <dbReference type="Pfam" id="PF00496"/>
    </source>
</evidence>
<dbReference type="CDD" id="cd08501">
    <property type="entry name" value="PBP2_Lpqw"/>
    <property type="match status" value="1"/>
</dbReference>
<dbReference type="Gene3D" id="3.10.105.10">
    <property type="entry name" value="Dipeptide-binding Protein, Domain 3"/>
    <property type="match status" value="1"/>
</dbReference>
<dbReference type="PANTHER" id="PTHR30290">
    <property type="entry name" value="PERIPLASMIC BINDING COMPONENT OF ABC TRANSPORTER"/>
    <property type="match status" value="1"/>
</dbReference>
<dbReference type="Gene3D" id="3.90.76.10">
    <property type="entry name" value="Dipeptide-binding Protein, Domain 1"/>
    <property type="match status" value="1"/>
</dbReference>
<gene>
    <name evidence="3" type="ORF">GCM10009613_39560</name>
</gene>
<dbReference type="InterPro" id="IPR030678">
    <property type="entry name" value="Peptide/Ni-bd"/>
</dbReference>
<comment type="caution">
    <text evidence="3">The sequence shown here is derived from an EMBL/GenBank/DDBJ whole genome shotgun (WGS) entry which is preliminary data.</text>
</comment>
<evidence type="ECO:0000313" key="3">
    <source>
        <dbReference type="EMBL" id="GAA1393280.1"/>
    </source>
</evidence>
<feature type="domain" description="Solute-binding protein family 5" evidence="2">
    <location>
        <begin position="116"/>
        <end position="475"/>
    </location>
</feature>
<accession>A0ABN1XYZ5</accession>
<keyword evidence="4" id="KW-1185">Reference proteome</keyword>
<feature type="chain" id="PRO_5045272652" evidence="1">
    <location>
        <begin position="30"/>
        <end position="559"/>
    </location>
</feature>
<organism evidence="3 4">
    <name type="scientific">Pseudonocardia kongjuensis</name>
    <dbReference type="NCBI Taxonomy" id="102227"/>
    <lineage>
        <taxon>Bacteria</taxon>
        <taxon>Bacillati</taxon>
        <taxon>Actinomycetota</taxon>
        <taxon>Actinomycetes</taxon>
        <taxon>Pseudonocardiales</taxon>
        <taxon>Pseudonocardiaceae</taxon>
        <taxon>Pseudonocardia</taxon>
    </lineage>
</organism>
<dbReference type="PANTHER" id="PTHR30290:SF65">
    <property type="entry name" value="MONOACYL PHOSPHATIDYLINOSITOL TETRAMANNOSIDE-BINDING PROTEIN LPQW-RELATED"/>
    <property type="match status" value="1"/>
</dbReference>
<dbReference type="Proteomes" id="UP001501414">
    <property type="component" value="Unassembled WGS sequence"/>
</dbReference>
<evidence type="ECO:0000313" key="4">
    <source>
        <dbReference type="Proteomes" id="UP001501414"/>
    </source>
</evidence>
<dbReference type="PIRSF" id="PIRSF002741">
    <property type="entry name" value="MppA"/>
    <property type="match status" value="1"/>
</dbReference>
<name>A0ABN1XYZ5_9PSEU</name>